<dbReference type="STRING" id="157652.A0A371E5Z0"/>
<proteinExistence type="predicted"/>
<keyword evidence="3" id="KW-1185">Reference proteome</keyword>
<feature type="domain" description="Reverse transcriptase Ty1/copia-type" evidence="1">
    <location>
        <begin position="135"/>
        <end position="206"/>
    </location>
</feature>
<sequence>MLDSKIVSCYFVGYGEWSHEKCKIHEEVEFGREGNIRNVVYEELVIDNEQVFASIIVQEIDLVINNDVTLDIAQRQDNIEIPPQAPLVVQTQQLQEDDIALTEENTINFSQAIQSFNSKKWIDAMNDEIKLMFDNDIWDIVKLPEDVKLIGFKSIFKTKGDSKGNVERYKVCLVAKGFTKKEDIDYKENFSSISLKDSLRTIMTLSYIRWILPINDITNFTKLLPLIVLRSWDAYFVLGIQILIDHSQDTLGLSQKSYINTILDRFNMKDSKLGDTPIDKGDKFSLK</sequence>
<organism evidence="2 3">
    <name type="scientific">Mucuna pruriens</name>
    <name type="common">Velvet bean</name>
    <name type="synonym">Dolichos pruriens</name>
    <dbReference type="NCBI Taxonomy" id="157652"/>
    <lineage>
        <taxon>Eukaryota</taxon>
        <taxon>Viridiplantae</taxon>
        <taxon>Streptophyta</taxon>
        <taxon>Embryophyta</taxon>
        <taxon>Tracheophyta</taxon>
        <taxon>Spermatophyta</taxon>
        <taxon>Magnoliopsida</taxon>
        <taxon>eudicotyledons</taxon>
        <taxon>Gunneridae</taxon>
        <taxon>Pentapetalae</taxon>
        <taxon>rosids</taxon>
        <taxon>fabids</taxon>
        <taxon>Fabales</taxon>
        <taxon>Fabaceae</taxon>
        <taxon>Papilionoideae</taxon>
        <taxon>50 kb inversion clade</taxon>
        <taxon>NPAAA clade</taxon>
        <taxon>indigoferoid/millettioid clade</taxon>
        <taxon>Phaseoleae</taxon>
        <taxon>Mucuna</taxon>
    </lineage>
</organism>
<reference evidence="2" key="1">
    <citation type="submission" date="2018-05" db="EMBL/GenBank/DDBJ databases">
        <title>Draft genome of Mucuna pruriens seed.</title>
        <authorList>
            <person name="Nnadi N.E."/>
            <person name="Vos R."/>
            <person name="Hasami M.H."/>
            <person name="Devisetty U.K."/>
            <person name="Aguiy J.C."/>
        </authorList>
    </citation>
    <scope>NUCLEOTIDE SEQUENCE [LARGE SCALE GENOMIC DNA]</scope>
    <source>
        <strain evidence="2">JCA_2017</strain>
    </source>
</reference>
<comment type="caution">
    <text evidence="2">The sequence shown here is derived from an EMBL/GenBank/DDBJ whole genome shotgun (WGS) entry which is preliminary data.</text>
</comment>
<name>A0A371E5Z0_MUCPR</name>
<dbReference type="AlphaFoldDB" id="A0A371E5Z0"/>
<gene>
    <name evidence="2" type="ORF">CR513_60314</name>
</gene>
<dbReference type="Proteomes" id="UP000257109">
    <property type="component" value="Unassembled WGS sequence"/>
</dbReference>
<protein>
    <submittedName>
        <fullName evidence="2">Mitochondrial protein</fullName>
    </submittedName>
</protein>
<accession>A0A371E5Z0</accession>
<dbReference type="EMBL" id="QJKJ01016134">
    <property type="protein sequence ID" value="RDX61455.1"/>
    <property type="molecule type" value="Genomic_DNA"/>
</dbReference>
<evidence type="ECO:0000313" key="3">
    <source>
        <dbReference type="Proteomes" id="UP000257109"/>
    </source>
</evidence>
<dbReference type="InterPro" id="IPR013103">
    <property type="entry name" value="RVT_2"/>
</dbReference>
<evidence type="ECO:0000313" key="2">
    <source>
        <dbReference type="EMBL" id="RDX61455.1"/>
    </source>
</evidence>
<feature type="non-terminal residue" evidence="2">
    <location>
        <position position="1"/>
    </location>
</feature>
<evidence type="ECO:0000259" key="1">
    <source>
        <dbReference type="Pfam" id="PF07727"/>
    </source>
</evidence>
<dbReference type="Pfam" id="PF07727">
    <property type="entry name" value="RVT_2"/>
    <property type="match status" value="1"/>
</dbReference>
<dbReference type="OrthoDB" id="411615at2759"/>